<evidence type="ECO:0000256" key="6">
    <source>
        <dbReference type="SAM" id="Phobius"/>
    </source>
</evidence>
<gene>
    <name evidence="8" type="ORF">ACIBP5_02005</name>
</gene>
<dbReference type="InterPro" id="IPR020846">
    <property type="entry name" value="MFS_dom"/>
</dbReference>
<feature type="compositionally biased region" description="Gly residues" evidence="5">
    <location>
        <begin position="21"/>
        <end position="30"/>
    </location>
</feature>
<evidence type="ECO:0000256" key="2">
    <source>
        <dbReference type="ARBA" id="ARBA00022692"/>
    </source>
</evidence>
<feature type="transmembrane region" description="Helical" evidence="6">
    <location>
        <begin position="198"/>
        <end position="219"/>
    </location>
</feature>
<feature type="transmembrane region" description="Helical" evidence="6">
    <location>
        <begin position="326"/>
        <end position="345"/>
    </location>
</feature>
<name>A0ABW7ZW23_9ACTN</name>
<feature type="region of interest" description="Disordered" evidence="5">
    <location>
        <begin position="1"/>
        <end position="48"/>
    </location>
</feature>
<sequence length="438" mass="42903">MDEKARALLPPGEDARAVEPGGPGGGVRGVEGGDRSGVRGGAPDGVRGGVPGGGVPAGWLALLAGPMSFGIAGPALILPDVARDLGLPTATATWIATAFGWAIAVGTPLMAGLQSRRGARTALAVSAALVLLGAVLTLVAPALPMLVTGSALQGLGTAGLTTIAMSLAGSARAMGLVTASLATVGSTAPLVGDVVAGLLGWRAALALPVLSVLALPAVLRRRSVTPLSDARFDLPGAVLLTALVTALVFVPHAWQVAVPAAAVAGVAAALWLRARPDGFVPAAVVRAPVFLASAGTAFLLAVANFGMMYALPPLLAEHAGWSSGQVGLAITWPLLFGGLASYLVIAMTARAPFRALVAGFPVLSGAGVALAGLSTVPAVLLVAQAFTSLAAASGQGAFATRAGAAVPDGARPAAMGLFNLAYLLGAAFGPAIATLLVG</sequence>
<keyword evidence="2 6" id="KW-0812">Transmembrane</keyword>
<dbReference type="Gene3D" id="1.20.1720.10">
    <property type="entry name" value="Multidrug resistance protein D"/>
    <property type="match status" value="1"/>
</dbReference>
<dbReference type="Pfam" id="PF07690">
    <property type="entry name" value="MFS_1"/>
    <property type="match status" value="2"/>
</dbReference>
<evidence type="ECO:0000256" key="5">
    <source>
        <dbReference type="SAM" id="MobiDB-lite"/>
    </source>
</evidence>
<proteinExistence type="predicted"/>
<dbReference type="RefSeq" id="WP_397018251.1">
    <property type="nucleotide sequence ID" value="NZ_JBITMB010000001.1"/>
</dbReference>
<feature type="domain" description="Major facilitator superfamily (MFS) profile" evidence="7">
    <location>
        <begin position="54"/>
        <end position="438"/>
    </location>
</feature>
<feature type="transmembrane region" description="Helical" evidence="6">
    <location>
        <begin position="284"/>
        <end position="306"/>
    </location>
</feature>
<evidence type="ECO:0000256" key="4">
    <source>
        <dbReference type="ARBA" id="ARBA00023136"/>
    </source>
</evidence>
<dbReference type="Proteomes" id="UP001612928">
    <property type="component" value="Unassembled WGS sequence"/>
</dbReference>
<dbReference type="EMBL" id="JBITMB010000001">
    <property type="protein sequence ID" value="MFI7438722.1"/>
    <property type="molecule type" value="Genomic_DNA"/>
</dbReference>
<evidence type="ECO:0000256" key="1">
    <source>
        <dbReference type="ARBA" id="ARBA00004651"/>
    </source>
</evidence>
<dbReference type="PROSITE" id="PS50850">
    <property type="entry name" value="MFS"/>
    <property type="match status" value="1"/>
</dbReference>
<feature type="transmembrane region" description="Helical" evidence="6">
    <location>
        <begin position="90"/>
        <end position="111"/>
    </location>
</feature>
<comment type="caution">
    <text evidence="8">The sequence shown here is derived from an EMBL/GenBank/DDBJ whole genome shotgun (WGS) entry which is preliminary data.</text>
</comment>
<accession>A0ABW7ZW23</accession>
<dbReference type="PANTHER" id="PTHR23501:SF197">
    <property type="entry name" value="COMD"/>
    <property type="match status" value="1"/>
</dbReference>
<organism evidence="8 9">
    <name type="scientific">Nonomuraea indica</name>
    <dbReference type="NCBI Taxonomy" id="1581193"/>
    <lineage>
        <taxon>Bacteria</taxon>
        <taxon>Bacillati</taxon>
        <taxon>Actinomycetota</taxon>
        <taxon>Actinomycetes</taxon>
        <taxon>Streptosporangiales</taxon>
        <taxon>Streptosporangiaceae</taxon>
        <taxon>Nonomuraea</taxon>
    </lineage>
</organism>
<feature type="transmembrane region" description="Helical" evidence="6">
    <location>
        <begin position="417"/>
        <end position="437"/>
    </location>
</feature>
<feature type="transmembrane region" description="Helical" evidence="6">
    <location>
        <begin position="256"/>
        <end position="272"/>
    </location>
</feature>
<evidence type="ECO:0000256" key="3">
    <source>
        <dbReference type="ARBA" id="ARBA00022989"/>
    </source>
</evidence>
<keyword evidence="9" id="KW-1185">Reference proteome</keyword>
<keyword evidence="4 6" id="KW-0472">Membrane</keyword>
<reference evidence="8 9" key="1">
    <citation type="submission" date="2024-10" db="EMBL/GenBank/DDBJ databases">
        <title>The Natural Products Discovery Center: Release of the First 8490 Sequenced Strains for Exploring Actinobacteria Biosynthetic Diversity.</title>
        <authorList>
            <person name="Kalkreuter E."/>
            <person name="Kautsar S.A."/>
            <person name="Yang D."/>
            <person name="Bader C.D."/>
            <person name="Teijaro C.N."/>
            <person name="Fluegel L."/>
            <person name="Davis C.M."/>
            <person name="Simpson J.R."/>
            <person name="Lauterbach L."/>
            <person name="Steele A.D."/>
            <person name="Gui C."/>
            <person name="Meng S."/>
            <person name="Li G."/>
            <person name="Viehrig K."/>
            <person name="Ye F."/>
            <person name="Su P."/>
            <person name="Kiefer A.F."/>
            <person name="Nichols A."/>
            <person name="Cepeda A.J."/>
            <person name="Yan W."/>
            <person name="Fan B."/>
            <person name="Jiang Y."/>
            <person name="Adhikari A."/>
            <person name="Zheng C.-J."/>
            <person name="Schuster L."/>
            <person name="Cowan T.M."/>
            <person name="Smanski M.J."/>
            <person name="Chevrette M.G."/>
            <person name="De Carvalho L.P.S."/>
            <person name="Shen B."/>
        </authorList>
    </citation>
    <scope>NUCLEOTIDE SEQUENCE [LARGE SCALE GENOMIC DNA]</scope>
    <source>
        <strain evidence="8 9">NPDC049503</strain>
    </source>
</reference>
<evidence type="ECO:0000313" key="8">
    <source>
        <dbReference type="EMBL" id="MFI7438722.1"/>
    </source>
</evidence>
<dbReference type="Gene3D" id="1.20.1250.20">
    <property type="entry name" value="MFS general substrate transporter like domains"/>
    <property type="match status" value="1"/>
</dbReference>
<comment type="subcellular location">
    <subcellularLocation>
        <location evidence="1">Cell membrane</location>
        <topology evidence="1">Multi-pass membrane protein</topology>
    </subcellularLocation>
</comment>
<feature type="transmembrane region" description="Helical" evidence="6">
    <location>
        <begin position="123"/>
        <end position="144"/>
    </location>
</feature>
<feature type="compositionally biased region" description="Gly residues" evidence="5">
    <location>
        <begin position="38"/>
        <end position="48"/>
    </location>
</feature>
<protein>
    <submittedName>
        <fullName evidence="8">MFS transporter</fullName>
    </submittedName>
</protein>
<dbReference type="InterPro" id="IPR011701">
    <property type="entry name" value="MFS"/>
</dbReference>
<evidence type="ECO:0000259" key="7">
    <source>
        <dbReference type="PROSITE" id="PS50850"/>
    </source>
</evidence>
<keyword evidence="3 6" id="KW-1133">Transmembrane helix</keyword>
<dbReference type="PANTHER" id="PTHR23501">
    <property type="entry name" value="MAJOR FACILITATOR SUPERFAMILY"/>
    <property type="match status" value="1"/>
</dbReference>
<dbReference type="SUPFAM" id="SSF103473">
    <property type="entry name" value="MFS general substrate transporter"/>
    <property type="match status" value="1"/>
</dbReference>
<feature type="transmembrane region" description="Helical" evidence="6">
    <location>
        <begin position="57"/>
        <end position="78"/>
    </location>
</feature>
<evidence type="ECO:0000313" key="9">
    <source>
        <dbReference type="Proteomes" id="UP001612928"/>
    </source>
</evidence>
<feature type="transmembrane region" description="Helical" evidence="6">
    <location>
        <begin position="357"/>
        <end position="383"/>
    </location>
</feature>
<dbReference type="InterPro" id="IPR036259">
    <property type="entry name" value="MFS_trans_sf"/>
</dbReference>